<evidence type="ECO:0000313" key="2">
    <source>
        <dbReference type="EMBL" id="CAF1843944.1"/>
    </source>
</evidence>
<proteinExistence type="predicted"/>
<gene>
    <name evidence="2" type="ORF">DARMORV10_C04P31290.1</name>
</gene>
<name>A0A816JWN8_BRANA</name>
<organism evidence="2">
    <name type="scientific">Brassica napus</name>
    <name type="common">Rape</name>
    <dbReference type="NCBI Taxonomy" id="3708"/>
    <lineage>
        <taxon>Eukaryota</taxon>
        <taxon>Viridiplantae</taxon>
        <taxon>Streptophyta</taxon>
        <taxon>Embryophyta</taxon>
        <taxon>Tracheophyta</taxon>
        <taxon>Spermatophyta</taxon>
        <taxon>Magnoliopsida</taxon>
        <taxon>eudicotyledons</taxon>
        <taxon>Gunneridae</taxon>
        <taxon>Pentapetalae</taxon>
        <taxon>rosids</taxon>
        <taxon>malvids</taxon>
        <taxon>Brassicales</taxon>
        <taxon>Brassicaceae</taxon>
        <taxon>Brassiceae</taxon>
        <taxon>Brassica</taxon>
    </lineage>
</organism>
<dbReference type="PANTHER" id="PTHR14379">
    <property type="entry name" value="LIMKAIN B LKAP"/>
    <property type="match status" value="1"/>
</dbReference>
<dbReference type="GO" id="GO:0005777">
    <property type="term" value="C:peroxisome"/>
    <property type="evidence" value="ECO:0007669"/>
    <property type="project" value="InterPro"/>
</dbReference>
<feature type="compositionally biased region" description="Basic and acidic residues" evidence="1">
    <location>
        <begin position="28"/>
        <end position="39"/>
    </location>
</feature>
<accession>A0A816JWN8</accession>
<dbReference type="PANTHER" id="PTHR14379:SF3">
    <property type="entry name" value="MEIOSIS REGULATOR AND MRNA STABILITY FACTOR 1"/>
    <property type="match status" value="1"/>
</dbReference>
<sequence length="156" mass="17406">METGFFCRNPYNVTSICNRRYATIVDHDGTTQGETKTDQNDSAADEETGSQDKGEAVVLDKDDGANSWAVEKANSASKTVVFWDMDDCPIPDGLDALAFRKNINTALWKQGFEGGVDITAFGDFCKTETSKDFSPSESRSFTVPRWRREKPDIPRF</sequence>
<feature type="region of interest" description="Disordered" evidence="1">
    <location>
        <begin position="28"/>
        <end position="56"/>
    </location>
</feature>
<dbReference type="InterPro" id="IPR024768">
    <property type="entry name" value="Marf1"/>
</dbReference>
<dbReference type="AlphaFoldDB" id="A0A816JWN8"/>
<dbReference type="EMBL" id="HG994368">
    <property type="protein sequence ID" value="CAF1843944.1"/>
    <property type="molecule type" value="Genomic_DNA"/>
</dbReference>
<reference evidence="2" key="1">
    <citation type="submission" date="2021-01" db="EMBL/GenBank/DDBJ databases">
        <authorList>
            <consortium name="Genoscope - CEA"/>
            <person name="William W."/>
        </authorList>
    </citation>
    <scope>NUCLEOTIDE SEQUENCE</scope>
</reference>
<dbReference type="Proteomes" id="UP001295469">
    <property type="component" value="Chromosome C04"/>
</dbReference>
<protein>
    <submittedName>
        <fullName evidence="2">(rape) hypothetical protein</fullName>
    </submittedName>
</protein>
<dbReference type="GO" id="GO:0010468">
    <property type="term" value="P:regulation of gene expression"/>
    <property type="evidence" value="ECO:0007669"/>
    <property type="project" value="InterPro"/>
</dbReference>
<evidence type="ECO:0000256" key="1">
    <source>
        <dbReference type="SAM" id="MobiDB-lite"/>
    </source>
</evidence>